<organism evidence="2 3">
    <name type="scientific">Cohnella zeiphila</name>
    <dbReference type="NCBI Taxonomy" id="2761120"/>
    <lineage>
        <taxon>Bacteria</taxon>
        <taxon>Bacillati</taxon>
        <taxon>Bacillota</taxon>
        <taxon>Bacilli</taxon>
        <taxon>Bacillales</taxon>
        <taxon>Paenibacillaceae</taxon>
        <taxon>Cohnella</taxon>
    </lineage>
</organism>
<keyword evidence="1" id="KW-0732">Signal</keyword>
<gene>
    <name evidence="2" type="ORF">H7C18_04270</name>
</gene>
<sequence length="187" mass="20515">MKKLFLALVVLVILVAAAAGGAYWYAAPAEKLDLGYEEVPLTDRALDMAKRLSTEMILTERDVDNLAVKQLAQNPEYEPGVLITGAKFSLSGNLLVADVNVKWRDRVPVGLRLTYRLGWNSPNLTAHVVEAKIKDVGLPAGSFDDVVIPLGDELPKALRIQDVRLENGQAIVQFRKPSLRDLQSLLG</sequence>
<reference evidence="2 3" key="1">
    <citation type="submission" date="2020-08" db="EMBL/GenBank/DDBJ databases">
        <title>Cohnella phylogeny.</title>
        <authorList>
            <person name="Dunlap C."/>
        </authorList>
    </citation>
    <scope>NUCLEOTIDE SEQUENCE [LARGE SCALE GENOMIC DNA]</scope>
    <source>
        <strain evidence="2 3">CBP 2801</strain>
    </source>
</reference>
<evidence type="ECO:0008006" key="4">
    <source>
        <dbReference type="Google" id="ProtNLM"/>
    </source>
</evidence>
<dbReference type="Proteomes" id="UP000564644">
    <property type="component" value="Unassembled WGS sequence"/>
</dbReference>
<proteinExistence type="predicted"/>
<feature type="signal peptide" evidence="1">
    <location>
        <begin position="1"/>
        <end position="18"/>
    </location>
</feature>
<comment type="caution">
    <text evidence="2">The sequence shown here is derived from an EMBL/GenBank/DDBJ whole genome shotgun (WGS) entry which is preliminary data.</text>
</comment>
<protein>
    <recommendedName>
        <fullName evidence="4">DUF2140 domain-containing protein</fullName>
    </recommendedName>
</protein>
<accession>A0A7X0VU79</accession>
<evidence type="ECO:0000313" key="3">
    <source>
        <dbReference type="Proteomes" id="UP000564644"/>
    </source>
</evidence>
<name>A0A7X0VU79_9BACL</name>
<evidence type="ECO:0000256" key="1">
    <source>
        <dbReference type="SAM" id="SignalP"/>
    </source>
</evidence>
<feature type="chain" id="PRO_5038424710" description="DUF2140 domain-containing protein" evidence="1">
    <location>
        <begin position="19"/>
        <end position="187"/>
    </location>
</feature>
<keyword evidence="3" id="KW-1185">Reference proteome</keyword>
<evidence type="ECO:0000313" key="2">
    <source>
        <dbReference type="EMBL" id="MBB6730105.1"/>
    </source>
</evidence>
<dbReference type="EMBL" id="JACJVO010000005">
    <property type="protein sequence ID" value="MBB6730105.1"/>
    <property type="molecule type" value="Genomic_DNA"/>
</dbReference>
<dbReference type="RefSeq" id="WP_185127774.1">
    <property type="nucleotide sequence ID" value="NZ_JACJVO010000005.1"/>
</dbReference>
<dbReference type="AlphaFoldDB" id="A0A7X0VU79"/>